<sequence>MQAACHLFLGYLGGFVGLQAASAVPLCGWLVRNVLFRTDRPCWGIQSGVGALLSGVPCARAVVTKL</sequence>
<organism evidence="1 2">
    <name type="scientific">Rhodoferax antarcticus ANT.BR</name>
    <dbReference type="NCBI Taxonomy" id="1111071"/>
    <lineage>
        <taxon>Bacteria</taxon>
        <taxon>Pseudomonadati</taxon>
        <taxon>Pseudomonadota</taxon>
        <taxon>Betaproteobacteria</taxon>
        <taxon>Burkholderiales</taxon>
        <taxon>Comamonadaceae</taxon>
        <taxon>Rhodoferax</taxon>
    </lineage>
</organism>
<protein>
    <submittedName>
        <fullName evidence="1">Uncharacterized protein</fullName>
    </submittedName>
</protein>
<dbReference type="EMBL" id="MSYM01000011">
    <property type="protein sequence ID" value="OLP06873.1"/>
    <property type="molecule type" value="Genomic_DNA"/>
</dbReference>
<gene>
    <name evidence="1" type="ORF">BLL52_1619</name>
</gene>
<keyword evidence="2" id="KW-1185">Reference proteome</keyword>
<proteinExistence type="predicted"/>
<name>A0A1Q8YFU7_9BURK</name>
<reference evidence="1 2" key="1">
    <citation type="submission" date="2017-01" db="EMBL/GenBank/DDBJ databases">
        <title>Genome sequence of Rhodoferax antarcticus ANT.BR, a psychrophilic purple nonsulfur bacterium from an Antarctic microbial mat.</title>
        <authorList>
            <person name="Baker J."/>
            <person name="Riester C."/>
            <person name="Skinner B."/>
            <person name="Newell A."/>
            <person name="Swingley W."/>
            <person name="Madigan M."/>
            <person name="Jung D."/>
            <person name="Asao M."/>
            <person name="Chen M."/>
            <person name="Loughlin P."/>
            <person name="Pan H."/>
            <person name="Lin S."/>
            <person name="Li N."/>
            <person name="Shaw J."/>
            <person name="Prado M."/>
            <person name="Sherman C."/>
            <person name="Li X."/>
            <person name="Tang J."/>
            <person name="Blankenship R."/>
            <person name="Zhao T."/>
            <person name="Touchman J."/>
            <person name="Sattley M."/>
        </authorList>
    </citation>
    <scope>NUCLEOTIDE SEQUENCE [LARGE SCALE GENOMIC DNA]</scope>
    <source>
        <strain evidence="1 2">ANT.BR</strain>
    </source>
</reference>
<comment type="caution">
    <text evidence="1">The sequence shown here is derived from an EMBL/GenBank/DDBJ whole genome shotgun (WGS) entry which is preliminary data.</text>
</comment>
<accession>A0A1Q8YFU7</accession>
<dbReference type="Proteomes" id="UP000185911">
    <property type="component" value="Unassembled WGS sequence"/>
</dbReference>
<dbReference type="AlphaFoldDB" id="A0A1Q8YFU7"/>
<evidence type="ECO:0000313" key="2">
    <source>
        <dbReference type="Proteomes" id="UP000185911"/>
    </source>
</evidence>
<evidence type="ECO:0000313" key="1">
    <source>
        <dbReference type="EMBL" id="OLP06873.1"/>
    </source>
</evidence>